<feature type="compositionally biased region" description="Pro residues" evidence="1">
    <location>
        <begin position="53"/>
        <end position="63"/>
    </location>
</feature>
<dbReference type="EMBL" id="BMQK01000014">
    <property type="protein sequence ID" value="GGQ75425.1"/>
    <property type="molecule type" value="Genomic_DNA"/>
</dbReference>
<feature type="compositionally biased region" description="Basic and acidic residues" evidence="1">
    <location>
        <begin position="30"/>
        <end position="42"/>
    </location>
</feature>
<keyword evidence="3" id="KW-1185">Reference proteome</keyword>
<dbReference type="AlphaFoldDB" id="A0A918BLM1"/>
<reference evidence="2" key="2">
    <citation type="submission" date="2020-09" db="EMBL/GenBank/DDBJ databases">
        <authorList>
            <person name="Sun Q."/>
            <person name="Ohkuma M."/>
        </authorList>
    </citation>
    <scope>NUCLEOTIDE SEQUENCE</scope>
    <source>
        <strain evidence="2">JCM 3131</strain>
    </source>
</reference>
<feature type="compositionally biased region" description="Low complexity" evidence="1">
    <location>
        <begin position="8"/>
        <end position="21"/>
    </location>
</feature>
<name>A0A918BLM1_9ACTN</name>
<proteinExistence type="predicted"/>
<comment type="caution">
    <text evidence="2">The sequence shown here is derived from an EMBL/GenBank/DDBJ whole genome shotgun (WGS) entry which is preliminary data.</text>
</comment>
<evidence type="ECO:0000256" key="1">
    <source>
        <dbReference type="SAM" id="MobiDB-lite"/>
    </source>
</evidence>
<sequence>METVTGPSSRSTATTRTAALSRKIRQYNDNGDRNDRDNDIRPPFRVGSRIHSPRPPAAGPVLP</sequence>
<feature type="region of interest" description="Disordered" evidence="1">
    <location>
        <begin position="1"/>
        <end position="63"/>
    </location>
</feature>
<accession>A0A918BLM1</accession>
<protein>
    <submittedName>
        <fullName evidence="2">Uncharacterized protein</fullName>
    </submittedName>
</protein>
<dbReference type="Proteomes" id="UP000620156">
    <property type="component" value="Unassembled WGS sequence"/>
</dbReference>
<organism evidence="2 3">
    <name type="scientific">Streptomyces ruber</name>
    <dbReference type="NCBI Taxonomy" id="83378"/>
    <lineage>
        <taxon>Bacteria</taxon>
        <taxon>Bacillati</taxon>
        <taxon>Actinomycetota</taxon>
        <taxon>Actinomycetes</taxon>
        <taxon>Kitasatosporales</taxon>
        <taxon>Streptomycetaceae</taxon>
        <taxon>Streptomyces</taxon>
    </lineage>
</organism>
<gene>
    <name evidence="2" type="ORF">GCM10010145_51270</name>
</gene>
<reference evidence="2" key="1">
    <citation type="journal article" date="2014" name="Int. J. Syst. Evol. Microbiol.">
        <title>Complete genome sequence of Corynebacterium casei LMG S-19264T (=DSM 44701T), isolated from a smear-ripened cheese.</title>
        <authorList>
            <consortium name="US DOE Joint Genome Institute (JGI-PGF)"/>
            <person name="Walter F."/>
            <person name="Albersmeier A."/>
            <person name="Kalinowski J."/>
            <person name="Ruckert C."/>
        </authorList>
    </citation>
    <scope>NUCLEOTIDE SEQUENCE</scope>
    <source>
        <strain evidence="2">JCM 3131</strain>
    </source>
</reference>
<evidence type="ECO:0000313" key="2">
    <source>
        <dbReference type="EMBL" id="GGQ75425.1"/>
    </source>
</evidence>
<evidence type="ECO:0000313" key="3">
    <source>
        <dbReference type="Proteomes" id="UP000620156"/>
    </source>
</evidence>